<keyword evidence="11" id="KW-1185">Reference proteome</keyword>
<evidence type="ECO:0000256" key="2">
    <source>
        <dbReference type="ARBA" id="ARBA00022692"/>
    </source>
</evidence>
<keyword evidence="2 7" id="KW-0812">Transmembrane</keyword>
<evidence type="ECO:0000256" key="1">
    <source>
        <dbReference type="ARBA" id="ARBA00004167"/>
    </source>
</evidence>
<keyword evidence="6" id="KW-0175">Coiled coil</keyword>
<dbReference type="Pfam" id="PF08239">
    <property type="entry name" value="SH3_3"/>
    <property type="match status" value="1"/>
</dbReference>
<gene>
    <name evidence="10" type="ORF">H9C73_12180</name>
</gene>
<dbReference type="EMBL" id="JACVEW010000019">
    <property type="protein sequence ID" value="MBP0049495.1"/>
    <property type="molecule type" value="Genomic_DNA"/>
</dbReference>
<proteinExistence type="predicted"/>
<dbReference type="Gene3D" id="2.30.30.40">
    <property type="entry name" value="SH3 Domains"/>
    <property type="match status" value="1"/>
</dbReference>
<evidence type="ECO:0000313" key="10">
    <source>
        <dbReference type="EMBL" id="MBP0049495.1"/>
    </source>
</evidence>
<evidence type="ECO:0000256" key="3">
    <source>
        <dbReference type="ARBA" id="ARBA00022729"/>
    </source>
</evidence>
<dbReference type="InterPro" id="IPR016476">
    <property type="entry name" value="SH3_dom_pro"/>
</dbReference>
<dbReference type="RefSeq" id="WP_209288104.1">
    <property type="nucleotide sequence ID" value="NZ_JACVEW010000019.1"/>
</dbReference>
<evidence type="ECO:0000256" key="5">
    <source>
        <dbReference type="ARBA" id="ARBA00023136"/>
    </source>
</evidence>
<dbReference type="PIRSF" id="PIRSF006158">
    <property type="entry name" value="UCP006158_SH3"/>
    <property type="match status" value="1"/>
</dbReference>
<feature type="transmembrane region" description="Helical" evidence="7">
    <location>
        <begin position="158"/>
        <end position="179"/>
    </location>
</feature>
<accession>A0ABS3ZCR7</accession>
<evidence type="ECO:0000256" key="4">
    <source>
        <dbReference type="ARBA" id="ARBA00022989"/>
    </source>
</evidence>
<feature type="coiled-coil region" evidence="6">
    <location>
        <begin position="98"/>
        <end position="153"/>
    </location>
</feature>
<evidence type="ECO:0000256" key="7">
    <source>
        <dbReference type="SAM" id="Phobius"/>
    </source>
</evidence>
<sequence>MKKILLLTTLLGLSAPAWAEQGHIADDVYVFFHGGPSNEYRITGRINSGEPVEILGQNGSTGYIQIKTESGRTGWLPEQFVAEGKSKLFKLPELEQALADSRTTIAEQAETIEQLNTQLARLKEASSGYTGQIRDLQIEIRDLQSTINNMDQSNLMRWLTYGGLIAFGGVVLGLIVPYLPRRRKRRDDWF</sequence>
<keyword evidence="3 8" id="KW-0732">Signal</keyword>
<name>A0ABS3ZCR7_9GAMM</name>
<evidence type="ECO:0000259" key="9">
    <source>
        <dbReference type="PROSITE" id="PS51781"/>
    </source>
</evidence>
<protein>
    <submittedName>
        <fullName evidence="10">TIGR04211 family SH3 domain-containing protein</fullName>
    </submittedName>
</protein>
<comment type="subcellular location">
    <subcellularLocation>
        <location evidence="1">Membrane</location>
        <topology evidence="1">Single-pass membrane protein</topology>
    </subcellularLocation>
</comment>
<comment type="caution">
    <text evidence="10">The sequence shown here is derived from an EMBL/GenBank/DDBJ whole genome shotgun (WGS) entry which is preliminary data.</text>
</comment>
<keyword evidence="4 7" id="KW-1133">Transmembrane helix</keyword>
<feature type="signal peptide" evidence="8">
    <location>
        <begin position="1"/>
        <end position="19"/>
    </location>
</feature>
<evidence type="ECO:0000256" key="6">
    <source>
        <dbReference type="SAM" id="Coils"/>
    </source>
</evidence>
<dbReference type="NCBIfam" id="TIGR04211">
    <property type="entry name" value="SH3_and_anchor"/>
    <property type="match status" value="1"/>
</dbReference>
<keyword evidence="5 7" id="KW-0472">Membrane</keyword>
<reference evidence="10 11" key="1">
    <citation type="submission" date="2020-09" db="EMBL/GenBank/DDBJ databases">
        <authorList>
            <person name="Tanuku N.R.S."/>
        </authorList>
    </citation>
    <scope>NUCLEOTIDE SEQUENCE [LARGE SCALE GENOMIC DNA]</scope>
    <source>
        <strain evidence="10 11">AK62</strain>
    </source>
</reference>
<dbReference type="InterPro" id="IPR003646">
    <property type="entry name" value="SH3-like_bac-type"/>
</dbReference>
<evidence type="ECO:0000256" key="8">
    <source>
        <dbReference type="SAM" id="SignalP"/>
    </source>
</evidence>
<dbReference type="SMART" id="SM00287">
    <property type="entry name" value="SH3b"/>
    <property type="match status" value="1"/>
</dbReference>
<organism evidence="10 11">
    <name type="scientific">Marinobacterium alkalitolerans</name>
    <dbReference type="NCBI Taxonomy" id="1542925"/>
    <lineage>
        <taxon>Bacteria</taxon>
        <taxon>Pseudomonadati</taxon>
        <taxon>Pseudomonadota</taxon>
        <taxon>Gammaproteobacteria</taxon>
        <taxon>Oceanospirillales</taxon>
        <taxon>Oceanospirillaceae</taxon>
        <taxon>Marinobacterium</taxon>
    </lineage>
</organism>
<feature type="chain" id="PRO_5045953239" evidence="8">
    <location>
        <begin position="20"/>
        <end position="190"/>
    </location>
</feature>
<dbReference type="Proteomes" id="UP000810171">
    <property type="component" value="Unassembled WGS sequence"/>
</dbReference>
<feature type="domain" description="SH3b" evidence="9">
    <location>
        <begin position="19"/>
        <end position="85"/>
    </location>
</feature>
<dbReference type="PROSITE" id="PS51781">
    <property type="entry name" value="SH3B"/>
    <property type="match status" value="1"/>
</dbReference>
<evidence type="ECO:0000313" key="11">
    <source>
        <dbReference type="Proteomes" id="UP000810171"/>
    </source>
</evidence>